<keyword evidence="7 9" id="KW-0368">Histidine biosynthesis</keyword>
<dbReference type="GO" id="GO:0005737">
    <property type="term" value="C:cytoplasm"/>
    <property type="evidence" value="ECO:0007669"/>
    <property type="project" value="UniProtKB-SubCell"/>
</dbReference>
<evidence type="ECO:0000256" key="10">
    <source>
        <dbReference type="RuleBase" id="RU003657"/>
    </source>
</evidence>
<name>A0A1D8ATD5_9BACT</name>
<reference evidence="12 13" key="1">
    <citation type="submission" date="2016-06" db="EMBL/GenBank/DDBJ databases">
        <title>Three novel species with peptidoglycan cell walls form the new genus Lacunisphaera gen. nov. in the family Opitutaceae of the verrucomicrobial subdivision 4.</title>
        <authorList>
            <person name="Rast P."/>
            <person name="Gloeckner I."/>
            <person name="Jogler M."/>
            <person name="Boedeker C."/>
            <person name="Jeske O."/>
            <person name="Wiegand S."/>
            <person name="Reinhardt R."/>
            <person name="Schumann P."/>
            <person name="Rohde M."/>
            <person name="Spring S."/>
            <person name="Gloeckner F.O."/>
            <person name="Jogler C."/>
        </authorList>
    </citation>
    <scope>NUCLEOTIDE SEQUENCE [LARGE SCALE GENOMIC DNA]</scope>
    <source>
        <strain evidence="12 13">IG16b</strain>
    </source>
</reference>
<comment type="catalytic activity">
    <reaction evidence="1 9 11">
        <text>1-(5-phospho-beta-D-ribosyl)-5-[(5-phospho-beta-D-ribosylamino)methylideneamino]imidazole-4-carboxamide = 5-[(5-phospho-1-deoxy-D-ribulos-1-ylimino)methylamino]-1-(5-phospho-beta-D-ribosyl)imidazole-4-carboxamide</text>
        <dbReference type="Rhea" id="RHEA:15469"/>
        <dbReference type="ChEBI" id="CHEBI:58435"/>
        <dbReference type="ChEBI" id="CHEBI:58525"/>
        <dbReference type="EC" id="5.3.1.16"/>
    </reaction>
</comment>
<evidence type="ECO:0000256" key="5">
    <source>
        <dbReference type="ARBA" id="ARBA00022490"/>
    </source>
</evidence>
<dbReference type="InterPro" id="IPR006062">
    <property type="entry name" value="His_biosynth"/>
</dbReference>
<feature type="active site" description="Proton donor" evidence="9">
    <location>
        <position position="130"/>
    </location>
</feature>
<evidence type="ECO:0000256" key="6">
    <source>
        <dbReference type="ARBA" id="ARBA00022605"/>
    </source>
</evidence>
<evidence type="ECO:0000256" key="7">
    <source>
        <dbReference type="ARBA" id="ARBA00023102"/>
    </source>
</evidence>
<dbReference type="PANTHER" id="PTHR43090">
    <property type="entry name" value="1-(5-PHOSPHORIBOSYL)-5-[(5-PHOSPHORIBOSYLAMINO)METHYLIDENEAMINO] IMIDAZOLE-4-CARBOXAMIDE ISOMERASE"/>
    <property type="match status" value="1"/>
</dbReference>
<sequence>MIIYPAIDLRGGRVVRLTEGKFDQEKSYGDDPLAVARGFRAAGATWLHVVDLDGAKDPAKRQTPLVEKLARESGLRVQTGGGIRDEAQVAALLAAGVERVIVGSLAVRQPDLVLSWLLSFGPERIILSPDVRLDAAGIPRIAAAGWQETTGVALDDFLTGYLAVGLKHILCTDISRDGKLTGPNSALYAELVKKFPTLQIQASGGVSSLDDLRVLRTTGSAGAIVGRALYENKFTLTEALAC</sequence>
<dbReference type="NCBIfam" id="TIGR00007">
    <property type="entry name" value="1-(5-phosphoribosyl)-5-[(5-phosphoribosylamino)methylideneamino]imidazole-4-carboxamide isomerase"/>
    <property type="match status" value="1"/>
</dbReference>
<dbReference type="FunFam" id="3.20.20.70:FF:000009">
    <property type="entry name" value="1-(5-phosphoribosyl)-5-[(5-phosphoribosylamino)methylideneamino] imidazole-4-carboxamide isomerase"/>
    <property type="match status" value="1"/>
</dbReference>
<keyword evidence="8 9" id="KW-0413">Isomerase</keyword>
<dbReference type="InterPro" id="IPR013785">
    <property type="entry name" value="Aldolase_TIM"/>
</dbReference>
<comment type="subcellular location">
    <subcellularLocation>
        <location evidence="2 9 11">Cytoplasm</location>
    </subcellularLocation>
</comment>
<protein>
    <recommendedName>
        <fullName evidence="9 11">1-(5-phosphoribosyl)-5-[(5-phosphoribosylamino)methylideneamino] imidazole-4-carboxamide isomerase</fullName>
        <ecNumber evidence="9 11">5.3.1.16</ecNumber>
    </recommendedName>
    <alternativeName>
        <fullName evidence="9">Phosphoribosylformimino-5-aminoimidazole carboxamide ribotide isomerase</fullName>
    </alternativeName>
</protein>
<dbReference type="SUPFAM" id="SSF51366">
    <property type="entry name" value="Ribulose-phoshate binding barrel"/>
    <property type="match status" value="1"/>
</dbReference>
<dbReference type="PATRIC" id="fig|1838286.3.peg.1189"/>
<dbReference type="STRING" id="1838286.Verru16b_01181"/>
<evidence type="ECO:0000256" key="1">
    <source>
        <dbReference type="ARBA" id="ARBA00000901"/>
    </source>
</evidence>
<evidence type="ECO:0000256" key="3">
    <source>
        <dbReference type="ARBA" id="ARBA00005133"/>
    </source>
</evidence>
<dbReference type="GO" id="GO:0000162">
    <property type="term" value="P:L-tryptophan biosynthetic process"/>
    <property type="evidence" value="ECO:0007669"/>
    <property type="project" value="TreeGrafter"/>
</dbReference>
<evidence type="ECO:0000256" key="4">
    <source>
        <dbReference type="ARBA" id="ARBA00009667"/>
    </source>
</evidence>
<feature type="active site" description="Proton acceptor" evidence="9">
    <location>
        <position position="8"/>
    </location>
</feature>
<dbReference type="Proteomes" id="UP000095228">
    <property type="component" value="Chromosome"/>
</dbReference>
<evidence type="ECO:0000256" key="9">
    <source>
        <dbReference type="HAMAP-Rule" id="MF_01014"/>
    </source>
</evidence>
<dbReference type="InterPro" id="IPR044524">
    <property type="entry name" value="Isoase_HisA-like"/>
</dbReference>
<comment type="pathway">
    <text evidence="3 9 11">Amino-acid biosynthesis; L-histidine biosynthesis; L-histidine from 5-phospho-alpha-D-ribose 1-diphosphate: step 4/9.</text>
</comment>
<dbReference type="GO" id="GO:0003949">
    <property type="term" value="F:1-(5-phosphoribosyl)-5-[(5-phosphoribosylamino)methylideneamino]imidazole-4-carboxamide isomerase activity"/>
    <property type="evidence" value="ECO:0007669"/>
    <property type="project" value="UniProtKB-UniRule"/>
</dbReference>
<comment type="similarity">
    <text evidence="4 9 10">Belongs to the HisA/HisF family.</text>
</comment>
<keyword evidence="5 9" id="KW-0963">Cytoplasm</keyword>
<dbReference type="PANTHER" id="PTHR43090:SF2">
    <property type="entry name" value="1-(5-PHOSPHORIBOSYL)-5-[(5-PHOSPHORIBOSYLAMINO)METHYLIDENEAMINO] IMIDAZOLE-4-CARBOXAMIDE ISOMERASE"/>
    <property type="match status" value="1"/>
</dbReference>
<dbReference type="InterPro" id="IPR006063">
    <property type="entry name" value="HisA_bact_arch"/>
</dbReference>
<dbReference type="OrthoDB" id="9781704at2"/>
<dbReference type="KEGG" id="obg:Verru16b_01181"/>
<dbReference type="EMBL" id="CP016094">
    <property type="protein sequence ID" value="AOS44120.1"/>
    <property type="molecule type" value="Genomic_DNA"/>
</dbReference>
<keyword evidence="6 9" id="KW-0028">Amino-acid biosynthesis</keyword>
<gene>
    <name evidence="9 12" type="primary">hisA</name>
    <name evidence="12" type="ORF">Verru16b_01181</name>
</gene>
<dbReference type="Gene3D" id="3.20.20.70">
    <property type="entry name" value="Aldolase class I"/>
    <property type="match status" value="1"/>
</dbReference>
<dbReference type="Pfam" id="PF00977">
    <property type="entry name" value="His_biosynth"/>
    <property type="match status" value="1"/>
</dbReference>
<evidence type="ECO:0000313" key="13">
    <source>
        <dbReference type="Proteomes" id="UP000095228"/>
    </source>
</evidence>
<dbReference type="UniPathway" id="UPA00031">
    <property type="reaction ID" value="UER00009"/>
</dbReference>
<dbReference type="GO" id="GO:0000105">
    <property type="term" value="P:L-histidine biosynthetic process"/>
    <property type="evidence" value="ECO:0007669"/>
    <property type="project" value="UniProtKB-UniRule"/>
</dbReference>
<dbReference type="InterPro" id="IPR011060">
    <property type="entry name" value="RibuloseP-bd_barrel"/>
</dbReference>
<keyword evidence="13" id="KW-1185">Reference proteome</keyword>
<organism evidence="12 13">
    <name type="scientific">Lacunisphaera limnophila</name>
    <dbReference type="NCBI Taxonomy" id="1838286"/>
    <lineage>
        <taxon>Bacteria</taxon>
        <taxon>Pseudomonadati</taxon>
        <taxon>Verrucomicrobiota</taxon>
        <taxon>Opitutia</taxon>
        <taxon>Opitutales</taxon>
        <taxon>Opitutaceae</taxon>
        <taxon>Lacunisphaera</taxon>
    </lineage>
</organism>
<dbReference type="HAMAP" id="MF_01014">
    <property type="entry name" value="HisA"/>
    <property type="match status" value="1"/>
</dbReference>
<evidence type="ECO:0000313" key="12">
    <source>
        <dbReference type="EMBL" id="AOS44120.1"/>
    </source>
</evidence>
<evidence type="ECO:0000256" key="8">
    <source>
        <dbReference type="ARBA" id="ARBA00023235"/>
    </source>
</evidence>
<evidence type="ECO:0000256" key="2">
    <source>
        <dbReference type="ARBA" id="ARBA00004496"/>
    </source>
</evidence>
<dbReference type="InterPro" id="IPR023016">
    <property type="entry name" value="HisA/PriA"/>
</dbReference>
<dbReference type="CDD" id="cd04732">
    <property type="entry name" value="HisA"/>
    <property type="match status" value="1"/>
</dbReference>
<dbReference type="AlphaFoldDB" id="A0A1D8ATD5"/>
<dbReference type="EC" id="5.3.1.16" evidence="9 11"/>
<proteinExistence type="inferred from homology"/>
<accession>A0A1D8ATD5</accession>
<evidence type="ECO:0000256" key="11">
    <source>
        <dbReference type="RuleBase" id="RU003658"/>
    </source>
</evidence>